<sequence>MGHMHLTKFTDLGLRSLMILGDTGAAGATDPAQRRTIGELAVQTAAPASHVKKVIARLTGAGILGSVRGRSGGVYLADGARVVDVGTLLRDLEGRHEVVDCEGDTPCPLARRDCSLRHLLAEAQENFFSTFDGTTLGDLIDRNAAAQAAGPVSVGMPTLPTPLTQQPQH</sequence>
<dbReference type="EMBL" id="CP006842">
    <property type="protein sequence ID" value="AHW65160.1"/>
    <property type="molecule type" value="Genomic_DNA"/>
</dbReference>
<dbReference type="AlphaFoldDB" id="X5ECP2"/>
<accession>X5ECP2</accession>
<proteinExistence type="predicted"/>
<name>X5ECP2_9CORY</name>
<dbReference type="PANTHER" id="PTHR33221">
    <property type="entry name" value="WINGED HELIX-TURN-HELIX TRANSCRIPTIONAL REGULATOR, RRF2 FAMILY"/>
    <property type="match status" value="1"/>
</dbReference>
<dbReference type="InterPro" id="IPR030489">
    <property type="entry name" value="TR_Rrf2-type_CS"/>
</dbReference>
<evidence type="ECO:0000313" key="4">
    <source>
        <dbReference type="Proteomes" id="UP000023703"/>
    </source>
</evidence>
<dbReference type="eggNOG" id="COG1959">
    <property type="taxonomic scope" value="Bacteria"/>
</dbReference>
<keyword evidence="4" id="KW-1185">Reference proteome</keyword>
<dbReference type="GO" id="GO:0003700">
    <property type="term" value="F:DNA-binding transcription factor activity"/>
    <property type="evidence" value="ECO:0007669"/>
    <property type="project" value="TreeGrafter"/>
</dbReference>
<dbReference type="HOGENOM" id="CLU_107144_2_0_11"/>
<dbReference type="STRING" id="1404245.CGLY_13600"/>
<dbReference type="PANTHER" id="PTHR33221:SF4">
    <property type="entry name" value="HTH-TYPE TRANSCRIPTIONAL REPRESSOR NSRR"/>
    <property type="match status" value="1"/>
</dbReference>
<dbReference type="Proteomes" id="UP000023703">
    <property type="component" value="Chromosome"/>
</dbReference>
<dbReference type="InterPro" id="IPR036390">
    <property type="entry name" value="WH_DNA-bd_sf"/>
</dbReference>
<evidence type="ECO:0000256" key="1">
    <source>
        <dbReference type="ARBA" id="ARBA00023125"/>
    </source>
</evidence>
<dbReference type="PROSITE" id="PS01332">
    <property type="entry name" value="HTH_RRF2_1"/>
    <property type="match status" value="1"/>
</dbReference>
<gene>
    <name evidence="3" type="primary">rrf2</name>
    <name evidence="3" type="ORF">CGLY_13600</name>
</gene>
<keyword evidence="1 3" id="KW-0238">DNA-binding</keyword>
<dbReference type="KEGG" id="cgy:CGLY_13600"/>
<dbReference type="InterPro" id="IPR036388">
    <property type="entry name" value="WH-like_DNA-bd_sf"/>
</dbReference>
<dbReference type="SUPFAM" id="SSF46785">
    <property type="entry name" value="Winged helix' DNA-binding domain"/>
    <property type="match status" value="1"/>
</dbReference>
<reference evidence="3 4" key="1">
    <citation type="journal article" date="2015" name="Int. J. Syst. Evol. Microbiol.">
        <title>Revisiting Corynebacterium glyciniphilum (ex Kubota et al., 1972) sp. nov., nom. rev., isolated from putrefied banana.</title>
        <authorList>
            <person name="Al-Dilaimi A."/>
            <person name="Bednarz H."/>
            <person name="Lomker A."/>
            <person name="Niehaus K."/>
            <person name="Kalinowski J."/>
            <person name="Ruckert C."/>
        </authorList>
    </citation>
    <scope>NUCLEOTIDE SEQUENCE [LARGE SCALE GENOMIC DNA]</scope>
    <source>
        <strain evidence="3">AJ 3170</strain>
    </source>
</reference>
<comment type="cofactor">
    <cofactor evidence="2">
        <name>[2Fe-2S] cluster</name>
        <dbReference type="ChEBI" id="CHEBI:190135"/>
    </cofactor>
</comment>
<evidence type="ECO:0000256" key="2">
    <source>
        <dbReference type="ARBA" id="ARBA00034078"/>
    </source>
</evidence>
<dbReference type="Gene3D" id="1.10.10.10">
    <property type="entry name" value="Winged helix-like DNA-binding domain superfamily/Winged helix DNA-binding domain"/>
    <property type="match status" value="1"/>
</dbReference>
<protein>
    <submittedName>
        <fullName evidence="3">Rrf2 DNA-binding transcription regulator</fullName>
    </submittedName>
</protein>
<dbReference type="GO" id="GO:0003677">
    <property type="term" value="F:DNA binding"/>
    <property type="evidence" value="ECO:0007669"/>
    <property type="project" value="UniProtKB-KW"/>
</dbReference>
<dbReference type="Pfam" id="PF02082">
    <property type="entry name" value="Rrf2"/>
    <property type="match status" value="1"/>
</dbReference>
<dbReference type="PROSITE" id="PS51197">
    <property type="entry name" value="HTH_RRF2_2"/>
    <property type="match status" value="1"/>
</dbReference>
<dbReference type="GO" id="GO:0005829">
    <property type="term" value="C:cytosol"/>
    <property type="evidence" value="ECO:0007669"/>
    <property type="project" value="TreeGrafter"/>
</dbReference>
<organism evidence="3 4">
    <name type="scientific">Corynebacterium glyciniphilum AJ 3170</name>
    <dbReference type="NCBI Taxonomy" id="1404245"/>
    <lineage>
        <taxon>Bacteria</taxon>
        <taxon>Bacillati</taxon>
        <taxon>Actinomycetota</taxon>
        <taxon>Actinomycetes</taxon>
        <taxon>Mycobacteriales</taxon>
        <taxon>Corynebacteriaceae</taxon>
        <taxon>Corynebacterium</taxon>
    </lineage>
</organism>
<dbReference type="InterPro" id="IPR000944">
    <property type="entry name" value="Tscrpt_reg_Rrf2"/>
</dbReference>
<evidence type="ECO:0000313" key="3">
    <source>
        <dbReference type="EMBL" id="AHW65160.1"/>
    </source>
</evidence>